<sequence>MGKERKGNLFLRIVIVCILLLQVNLFDLIPENSFWDSINSNTNKYLVLIIISLALIIKLLLNGMSNSPKNTIDNSVIFSF</sequence>
<evidence type="ECO:0000313" key="2">
    <source>
        <dbReference type="EMBL" id="ARW20153.1"/>
    </source>
</evidence>
<accession>A0A1Y0VTY7</accession>
<evidence type="ECO:0000256" key="1">
    <source>
        <dbReference type="SAM" id="Phobius"/>
    </source>
</evidence>
<feature type="transmembrane region" description="Helical" evidence="1">
    <location>
        <begin position="9"/>
        <end position="25"/>
    </location>
</feature>
<proteinExistence type="predicted"/>
<organism evidence="2 3">
    <name type="scientific">Pediococcus pentosaceus</name>
    <dbReference type="NCBI Taxonomy" id="1255"/>
    <lineage>
        <taxon>Bacteria</taxon>
        <taxon>Bacillati</taxon>
        <taxon>Bacillota</taxon>
        <taxon>Bacilli</taxon>
        <taxon>Lactobacillales</taxon>
        <taxon>Lactobacillaceae</taxon>
        <taxon>Pediococcus</taxon>
    </lineage>
</organism>
<protein>
    <submittedName>
        <fullName evidence="2">Uncharacterized protein</fullName>
    </submittedName>
</protein>
<dbReference type="Proteomes" id="UP000196118">
    <property type="component" value="Chromosome"/>
</dbReference>
<gene>
    <name evidence="2" type="ORF">S100892_01609</name>
</gene>
<keyword evidence="1" id="KW-0472">Membrane</keyword>
<name>A0A1Y0VTY7_PEDPE</name>
<evidence type="ECO:0000313" key="3">
    <source>
        <dbReference type="Proteomes" id="UP000196118"/>
    </source>
</evidence>
<reference evidence="2 3" key="1">
    <citation type="submission" date="2017-05" db="EMBL/GenBank/DDBJ databases">
        <title>Genome sequence of Pediococcus pentosaceus strain SRCM100892.</title>
        <authorList>
            <person name="Cho S.H."/>
        </authorList>
    </citation>
    <scope>NUCLEOTIDE SEQUENCE [LARGE SCALE GENOMIC DNA]</scope>
    <source>
        <strain evidence="2 3">SRCM100892</strain>
    </source>
</reference>
<keyword evidence="1" id="KW-1133">Transmembrane helix</keyword>
<dbReference type="AlphaFoldDB" id="A0A1Y0VTY7"/>
<feature type="transmembrane region" description="Helical" evidence="1">
    <location>
        <begin position="45"/>
        <end position="61"/>
    </location>
</feature>
<dbReference type="EMBL" id="CP021474">
    <property type="protein sequence ID" value="ARW20153.1"/>
    <property type="molecule type" value="Genomic_DNA"/>
</dbReference>
<keyword evidence="1" id="KW-0812">Transmembrane</keyword>